<evidence type="ECO:0000256" key="6">
    <source>
        <dbReference type="ARBA" id="ARBA00023033"/>
    </source>
</evidence>
<dbReference type="STRING" id="348802.A0A0D2F2T4"/>
<gene>
    <name evidence="8" type="ORF">PV05_01405</name>
</gene>
<dbReference type="SUPFAM" id="SSF48264">
    <property type="entry name" value="Cytochrome P450"/>
    <property type="match status" value="1"/>
</dbReference>
<dbReference type="InterPro" id="IPR036396">
    <property type="entry name" value="Cyt_P450_sf"/>
</dbReference>
<keyword evidence="4 7" id="KW-0479">Metal-binding</keyword>
<dbReference type="PRINTS" id="PR00385">
    <property type="entry name" value="P450"/>
</dbReference>
<comment type="similarity">
    <text evidence="2">Belongs to the cytochrome P450 family.</text>
</comment>
<dbReference type="PRINTS" id="PR00463">
    <property type="entry name" value="EP450I"/>
</dbReference>
<evidence type="ECO:0000256" key="2">
    <source>
        <dbReference type="ARBA" id="ARBA00010617"/>
    </source>
</evidence>
<keyword evidence="5 7" id="KW-0408">Iron</keyword>
<dbReference type="CDD" id="cd11058">
    <property type="entry name" value="CYP60B-like"/>
    <property type="match status" value="1"/>
</dbReference>
<dbReference type="InterPro" id="IPR002401">
    <property type="entry name" value="Cyt_P450_E_grp-I"/>
</dbReference>
<comment type="cofactor">
    <cofactor evidence="1 7">
        <name>heme</name>
        <dbReference type="ChEBI" id="CHEBI:30413"/>
    </cofactor>
</comment>
<evidence type="ECO:0000256" key="7">
    <source>
        <dbReference type="PIRSR" id="PIRSR602401-1"/>
    </source>
</evidence>
<dbReference type="InterPro" id="IPR001128">
    <property type="entry name" value="Cyt_P450"/>
</dbReference>
<evidence type="ECO:0000313" key="9">
    <source>
        <dbReference type="Proteomes" id="UP000054342"/>
    </source>
</evidence>
<evidence type="ECO:0000256" key="1">
    <source>
        <dbReference type="ARBA" id="ARBA00001971"/>
    </source>
</evidence>
<evidence type="ECO:0000256" key="3">
    <source>
        <dbReference type="ARBA" id="ARBA00022617"/>
    </source>
</evidence>
<dbReference type="Pfam" id="PF00067">
    <property type="entry name" value="p450"/>
    <property type="match status" value="1"/>
</dbReference>
<dbReference type="GO" id="GO:0020037">
    <property type="term" value="F:heme binding"/>
    <property type="evidence" value="ECO:0007669"/>
    <property type="project" value="InterPro"/>
</dbReference>
<dbReference type="Proteomes" id="UP000054342">
    <property type="component" value="Unassembled WGS sequence"/>
</dbReference>
<evidence type="ECO:0000313" key="8">
    <source>
        <dbReference type="EMBL" id="KIW61260.1"/>
    </source>
</evidence>
<dbReference type="EMBL" id="KN847317">
    <property type="protein sequence ID" value="KIW61260.1"/>
    <property type="molecule type" value="Genomic_DNA"/>
</dbReference>
<dbReference type="PANTHER" id="PTHR24305:SF210">
    <property type="entry name" value="CYTOCHROME P450 MONOOXYGENASE ASQL-RELATED"/>
    <property type="match status" value="1"/>
</dbReference>
<organism evidence="8 9">
    <name type="scientific">Exophiala xenobiotica</name>
    <dbReference type="NCBI Taxonomy" id="348802"/>
    <lineage>
        <taxon>Eukaryota</taxon>
        <taxon>Fungi</taxon>
        <taxon>Dikarya</taxon>
        <taxon>Ascomycota</taxon>
        <taxon>Pezizomycotina</taxon>
        <taxon>Eurotiomycetes</taxon>
        <taxon>Chaetothyriomycetidae</taxon>
        <taxon>Chaetothyriales</taxon>
        <taxon>Herpotrichiellaceae</taxon>
        <taxon>Exophiala</taxon>
    </lineage>
</organism>
<dbReference type="AlphaFoldDB" id="A0A0D2F2T4"/>
<accession>A0A0D2F2T4</accession>
<dbReference type="InterPro" id="IPR050121">
    <property type="entry name" value="Cytochrome_P450_monoxygenase"/>
</dbReference>
<dbReference type="RefSeq" id="XP_013321844.1">
    <property type="nucleotide sequence ID" value="XM_013466390.1"/>
</dbReference>
<dbReference type="GeneID" id="25323313"/>
<feature type="binding site" description="axial binding residue" evidence="7">
    <location>
        <position position="308"/>
    </location>
    <ligand>
        <name>heme</name>
        <dbReference type="ChEBI" id="CHEBI:30413"/>
    </ligand>
    <ligandPart>
        <name>Fe</name>
        <dbReference type="ChEBI" id="CHEBI:18248"/>
    </ligandPart>
</feature>
<name>A0A0D2F2T4_9EURO</name>
<evidence type="ECO:0000256" key="5">
    <source>
        <dbReference type="ARBA" id="ARBA00023004"/>
    </source>
</evidence>
<dbReference type="GO" id="GO:0004497">
    <property type="term" value="F:monooxygenase activity"/>
    <property type="evidence" value="ECO:0007669"/>
    <property type="project" value="UniProtKB-KW"/>
</dbReference>
<dbReference type="PANTHER" id="PTHR24305">
    <property type="entry name" value="CYTOCHROME P450"/>
    <property type="match status" value="1"/>
</dbReference>
<dbReference type="GO" id="GO:0005506">
    <property type="term" value="F:iron ion binding"/>
    <property type="evidence" value="ECO:0007669"/>
    <property type="project" value="InterPro"/>
</dbReference>
<proteinExistence type="inferred from homology"/>
<protein>
    <submittedName>
        <fullName evidence="8">Uncharacterized protein</fullName>
    </submittedName>
</protein>
<dbReference type="Gene3D" id="1.10.630.10">
    <property type="entry name" value="Cytochrome P450"/>
    <property type="match status" value="1"/>
</dbReference>
<dbReference type="OrthoDB" id="1470350at2759"/>
<keyword evidence="9" id="KW-1185">Reference proteome</keyword>
<evidence type="ECO:0000256" key="4">
    <source>
        <dbReference type="ARBA" id="ARBA00022723"/>
    </source>
</evidence>
<keyword evidence="6" id="KW-0503">Monooxygenase</keyword>
<reference evidence="8 9" key="1">
    <citation type="submission" date="2015-01" db="EMBL/GenBank/DDBJ databases">
        <title>The Genome Sequence of Exophiala xenobiotica CBS118157.</title>
        <authorList>
            <consortium name="The Broad Institute Genomics Platform"/>
            <person name="Cuomo C."/>
            <person name="de Hoog S."/>
            <person name="Gorbushina A."/>
            <person name="Stielow B."/>
            <person name="Teixiera M."/>
            <person name="Abouelleil A."/>
            <person name="Chapman S.B."/>
            <person name="Priest M."/>
            <person name="Young S.K."/>
            <person name="Wortman J."/>
            <person name="Nusbaum C."/>
            <person name="Birren B."/>
        </authorList>
    </citation>
    <scope>NUCLEOTIDE SEQUENCE [LARGE SCALE GENOMIC DNA]</scope>
    <source>
        <strain evidence="8 9">CBS 118157</strain>
    </source>
</reference>
<keyword evidence="6" id="KW-0560">Oxidoreductase</keyword>
<dbReference type="HOGENOM" id="CLU_001570_14_11_1"/>
<sequence length="363" mass="41818">MRKTLSHGFSASALGGQEDRVHHFVNLLVDQIQRRYTKVPGDMTKWYNYITFDIIGELAFGEPFGCLESGESHYWIDILFASIKNINFMRSFEYSPFLRTLLRGALNLKLLPRRVYALRAKMANYANEKLSKRLAHPPERMDFLHKMISERKEWTGFHFGELQSQATLLTIAGSETTATALCGITYFLCRDSRAYKKLSNEIRGAFADYEEITGRTTEHLPYLKAVIDEGLRLYPPIAAGLPRVSPGEIVDGHFVPKGTIVSVNTWVAGHVEANFHDAFAFIPERWLDQECKDDKDASQPFLLGARVCLGRHLALLELRLILAKIMWKFDMELKDDTLDWVKMNKNYVFWEKPPLPVQFHLRR</sequence>
<keyword evidence="3 7" id="KW-0349">Heme</keyword>
<dbReference type="GO" id="GO:0016705">
    <property type="term" value="F:oxidoreductase activity, acting on paired donors, with incorporation or reduction of molecular oxygen"/>
    <property type="evidence" value="ECO:0007669"/>
    <property type="project" value="InterPro"/>
</dbReference>